<evidence type="ECO:0000313" key="12">
    <source>
        <dbReference type="Proteomes" id="UP001174136"/>
    </source>
</evidence>
<feature type="disulfide bond" evidence="10">
    <location>
        <begin position="111"/>
        <end position="123"/>
    </location>
</feature>
<evidence type="ECO:0000256" key="3">
    <source>
        <dbReference type="ARBA" id="ARBA00022692"/>
    </source>
</evidence>
<protein>
    <submittedName>
        <fullName evidence="11">SCO-spondin</fullName>
    </submittedName>
</protein>
<dbReference type="InterPro" id="IPR036055">
    <property type="entry name" value="LDL_receptor-like_sf"/>
</dbReference>
<evidence type="ECO:0000313" key="11">
    <source>
        <dbReference type="EMBL" id="KAK0153877.1"/>
    </source>
</evidence>
<evidence type="ECO:0000256" key="5">
    <source>
        <dbReference type="ARBA" id="ARBA00022989"/>
    </source>
</evidence>
<keyword evidence="8" id="KW-0675">Receptor</keyword>
<dbReference type="FunFam" id="4.10.400.10:FF:000045">
    <property type="entry name" value="Low-density lipoprotein receptor-related protein 2"/>
    <property type="match status" value="1"/>
</dbReference>
<dbReference type="FunFam" id="4.10.400.10:FF:000011">
    <property type="entry name" value="Low-density lipoprotein receptor-related protein 1"/>
    <property type="match status" value="1"/>
</dbReference>
<dbReference type="Gene3D" id="4.10.400.10">
    <property type="entry name" value="Low-density Lipoprotein Receptor"/>
    <property type="match status" value="8"/>
</dbReference>
<dbReference type="PRINTS" id="PR00261">
    <property type="entry name" value="LDLRECEPTOR"/>
</dbReference>
<dbReference type="SMART" id="SM00192">
    <property type="entry name" value="LDLa"/>
    <property type="match status" value="8"/>
</dbReference>
<feature type="disulfide bond" evidence="10">
    <location>
        <begin position="87"/>
        <end position="102"/>
    </location>
</feature>
<keyword evidence="7 10" id="KW-1015">Disulfide bond</keyword>
<keyword evidence="9" id="KW-0325">Glycoprotein</keyword>
<dbReference type="GO" id="GO:0012505">
    <property type="term" value="C:endomembrane system"/>
    <property type="evidence" value="ECO:0007669"/>
    <property type="project" value="UniProtKB-SubCell"/>
</dbReference>
<dbReference type="CDD" id="cd00112">
    <property type="entry name" value="LDLa"/>
    <property type="match status" value="6"/>
</dbReference>
<keyword evidence="6" id="KW-0472">Membrane</keyword>
<dbReference type="GO" id="GO:0005886">
    <property type="term" value="C:plasma membrane"/>
    <property type="evidence" value="ECO:0007669"/>
    <property type="project" value="TreeGrafter"/>
</dbReference>
<comment type="caution">
    <text evidence="11">The sequence shown here is derived from an EMBL/GenBank/DDBJ whole genome shotgun (WGS) entry which is preliminary data.</text>
</comment>
<proteinExistence type="predicted"/>
<dbReference type="EMBL" id="JAOPHQ010000612">
    <property type="protein sequence ID" value="KAK0153877.1"/>
    <property type="molecule type" value="Genomic_DNA"/>
</dbReference>
<feature type="disulfide bond" evidence="10">
    <location>
        <begin position="118"/>
        <end position="136"/>
    </location>
</feature>
<comment type="subcellular location">
    <subcellularLocation>
        <location evidence="2">Endomembrane system</location>
    </subcellularLocation>
    <subcellularLocation>
        <location evidence="1">Membrane</location>
        <topology evidence="1">Single-pass membrane protein</topology>
    </subcellularLocation>
</comment>
<accession>A0AA47PBY6</accession>
<dbReference type="FunFam" id="4.10.400.10:FF:000065">
    <property type="entry name" value="Transmembrane protease serine 7"/>
    <property type="match status" value="1"/>
</dbReference>
<evidence type="ECO:0000256" key="6">
    <source>
        <dbReference type="ARBA" id="ARBA00023136"/>
    </source>
</evidence>
<keyword evidence="5" id="KW-1133">Transmembrane helix</keyword>
<dbReference type="AlphaFoldDB" id="A0AA47PBY6"/>
<keyword evidence="12" id="KW-1185">Reference proteome</keyword>
<dbReference type="InterPro" id="IPR002172">
    <property type="entry name" value="LDrepeatLR_classA_rpt"/>
</dbReference>
<feature type="disulfide bond" evidence="10">
    <location>
        <begin position="35"/>
        <end position="53"/>
    </location>
</feature>
<comment type="caution">
    <text evidence="10">Lacks conserved residue(s) required for the propagation of feature annotation.</text>
</comment>
<name>A0AA47PBY6_MERPO</name>
<evidence type="ECO:0000256" key="9">
    <source>
        <dbReference type="ARBA" id="ARBA00023180"/>
    </source>
</evidence>
<dbReference type="GO" id="GO:0043235">
    <property type="term" value="C:receptor complex"/>
    <property type="evidence" value="ECO:0007669"/>
    <property type="project" value="TreeGrafter"/>
</dbReference>
<evidence type="ECO:0000256" key="7">
    <source>
        <dbReference type="ARBA" id="ARBA00023157"/>
    </source>
</evidence>
<evidence type="ECO:0000256" key="8">
    <source>
        <dbReference type="ARBA" id="ARBA00023170"/>
    </source>
</evidence>
<feature type="disulfide bond" evidence="10">
    <location>
        <begin position="28"/>
        <end position="40"/>
    </location>
</feature>
<evidence type="ECO:0000256" key="1">
    <source>
        <dbReference type="ARBA" id="ARBA00004167"/>
    </source>
</evidence>
<feature type="disulfide bond" evidence="10">
    <location>
        <begin position="238"/>
        <end position="250"/>
    </location>
</feature>
<keyword evidence="3" id="KW-0812">Transmembrane</keyword>
<feature type="disulfide bond" evidence="10">
    <location>
        <begin position="204"/>
        <end position="219"/>
    </location>
</feature>
<dbReference type="PROSITE" id="PS01209">
    <property type="entry name" value="LDLRA_1"/>
    <property type="match status" value="3"/>
</dbReference>
<gene>
    <name evidence="11" type="primary">SSPO_2</name>
    <name evidence="11" type="ORF">N1851_004049</name>
</gene>
<dbReference type="InterPro" id="IPR051221">
    <property type="entry name" value="LDLR-related"/>
</dbReference>
<evidence type="ECO:0000256" key="4">
    <source>
        <dbReference type="ARBA" id="ARBA00022737"/>
    </source>
</evidence>
<feature type="disulfide bond" evidence="10">
    <location>
        <begin position="286"/>
        <end position="301"/>
    </location>
</feature>
<sequence>MCIRVCSTCEQGAWRCGGLSCLPPPPLCEEGEFRCAGGRCIPTQWLCDNEDDCGDGSDEICPSTCGPDQFHCVSTPSGPCLDQALRCDGHLDCVDQSDEELCGPATTIPRCPPGEFQCANGKCLPSNRVCDGRLDCGFADASDEQDCGAVCGEGEFLCADGGGRCILYLHRCDGHDDCGDLSDERGPGGFQCPGGQCVPADKVCDGRRDCPSGTDEALCPSKELISSCHVVNAMTVTCAPGQFSCSDGTCLSTTKLCDGMKDCPACRSYEFGCVSVGQCVPQAWRCDGETDCMDGSDEQNCTAGPCGASQVACLSGDQCVDFRQLCDGFPHCADASDENVDNCGE</sequence>
<dbReference type="Pfam" id="PF00057">
    <property type="entry name" value="Ldl_recept_a"/>
    <property type="match status" value="8"/>
</dbReference>
<evidence type="ECO:0000256" key="10">
    <source>
        <dbReference type="PROSITE-ProRule" id="PRU00124"/>
    </source>
</evidence>
<keyword evidence="4" id="KW-0677">Repeat</keyword>
<dbReference type="PANTHER" id="PTHR22722">
    <property type="entry name" value="LOW-DENSITY LIPOPROTEIN RECEPTOR-RELATED PROTEIN 2-RELATED"/>
    <property type="match status" value="1"/>
</dbReference>
<dbReference type="InterPro" id="IPR023415">
    <property type="entry name" value="LDLR_class-A_CS"/>
</dbReference>
<organism evidence="11 12">
    <name type="scientific">Merluccius polli</name>
    <name type="common">Benguela hake</name>
    <name type="synonym">Merluccius cadenati</name>
    <dbReference type="NCBI Taxonomy" id="89951"/>
    <lineage>
        <taxon>Eukaryota</taxon>
        <taxon>Metazoa</taxon>
        <taxon>Chordata</taxon>
        <taxon>Craniata</taxon>
        <taxon>Vertebrata</taxon>
        <taxon>Euteleostomi</taxon>
        <taxon>Actinopterygii</taxon>
        <taxon>Neopterygii</taxon>
        <taxon>Teleostei</taxon>
        <taxon>Neoteleostei</taxon>
        <taxon>Acanthomorphata</taxon>
        <taxon>Zeiogadaria</taxon>
        <taxon>Gadariae</taxon>
        <taxon>Gadiformes</taxon>
        <taxon>Gadoidei</taxon>
        <taxon>Merlucciidae</taxon>
        <taxon>Merluccius</taxon>
    </lineage>
</organism>
<feature type="disulfide bond" evidence="10">
    <location>
        <begin position="245"/>
        <end position="263"/>
    </location>
</feature>
<dbReference type="SUPFAM" id="SSF57424">
    <property type="entry name" value="LDL receptor-like module"/>
    <property type="match status" value="8"/>
</dbReference>
<evidence type="ECO:0000256" key="2">
    <source>
        <dbReference type="ARBA" id="ARBA00004308"/>
    </source>
</evidence>
<dbReference type="Proteomes" id="UP001174136">
    <property type="component" value="Unassembled WGS sequence"/>
</dbReference>
<feature type="disulfide bond" evidence="10">
    <location>
        <begin position="192"/>
        <end position="210"/>
    </location>
</feature>
<reference evidence="11" key="1">
    <citation type="journal article" date="2023" name="Front. Mar. Sci.">
        <title>A new Merluccius polli reference genome to investigate the effects of global change in West African waters.</title>
        <authorList>
            <person name="Mateo J.L."/>
            <person name="Blanco-Fernandez C."/>
            <person name="Garcia-Vazquez E."/>
            <person name="Machado-Schiaffino G."/>
        </authorList>
    </citation>
    <scope>NUCLEOTIDE SEQUENCE</scope>
    <source>
        <strain evidence="11">C29</strain>
        <tissue evidence="11">Fin</tissue>
    </source>
</reference>
<dbReference type="PROSITE" id="PS50068">
    <property type="entry name" value="LDLRA_2"/>
    <property type="match status" value="8"/>
</dbReference>